<evidence type="ECO:0000256" key="6">
    <source>
        <dbReference type="ARBA" id="ARBA00023136"/>
    </source>
</evidence>
<gene>
    <name evidence="9" type="ORF">SAMN05660206_11535</name>
</gene>
<feature type="transmembrane region" description="Helical" evidence="8">
    <location>
        <begin position="53"/>
        <end position="76"/>
    </location>
</feature>
<keyword evidence="10" id="KW-1185">Reference proteome</keyword>
<protein>
    <submittedName>
        <fullName evidence="9">Gnt-I system high-affinity gluconate transporter</fullName>
    </submittedName>
</protein>
<evidence type="ECO:0000256" key="5">
    <source>
        <dbReference type="ARBA" id="ARBA00022989"/>
    </source>
</evidence>
<keyword evidence="2" id="KW-0813">Transport</keyword>
<feature type="transmembrane region" description="Helical" evidence="8">
    <location>
        <begin position="229"/>
        <end position="248"/>
    </location>
</feature>
<dbReference type="NCBIfam" id="TIGR00791">
    <property type="entry name" value="gntP"/>
    <property type="match status" value="1"/>
</dbReference>
<dbReference type="EMBL" id="FOZZ01000015">
    <property type="protein sequence ID" value="SFT14668.1"/>
    <property type="molecule type" value="Genomic_DNA"/>
</dbReference>
<dbReference type="InterPro" id="IPR003474">
    <property type="entry name" value="Glcn_transporter"/>
</dbReference>
<sequence length="442" mass="46883">MVFAIVLLSLLLLIVFITYFKINAFLSFLIVSILAGVALGIPLTAIPTTVEKGIAGIMGSLTLIIVLGAMLGKLIAETGAAEKIAGVMVRLFGIKNLQWGMAFTGFVVGIPLFYGVGFVLLVPLIFSIVYKYKLSAVYIGLPMLAALSVTHGFIPPHPSPVALAILFEADMGLTLIYGLVIAVPAIIVGGPLFGKTLGHIKTSQSEVFQPTESTVQDSLHHAPTTWNSFITALLPVALLILFTVLPYIVPPSNTFAHELISFLGSPAIVMLLAIAYATYSLGLRQRRSMKSIMSIYGEAVKDIAMILLIIAGSGVFKQVMEESGVSLQLAESLQTLPVHPFILAWLITAVIRGCVGSATVAALTAAGVLLPLLKSSGVDPNLMVLAIGAGSLMFSHVNDAGFWMFKEYLGLTVKDTLRSWSVMEALVAIVGLIGVLGLSFVI</sequence>
<feature type="transmembrane region" description="Helical" evidence="8">
    <location>
        <begin position="136"/>
        <end position="154"/>
    </location>
</feature>
<dbReference type="Proteomes" id="UP000198785">
    <property type="component" value="Unassembled WGS sequence"/>
</dbReference>
<keyword evidence="6 8" id="KW-0472">Membrane</keyword>
<evidence type="ECO:0000256" key="8">
    <source>
        <dbReference type="SAM" id="Phobius"/>
    </source>
</evidence>
<evidence type="ECO:0000256" key="4">
    <source>
        <dbReference type="ARBA" id="ARBA00022692"/>
    </source>
</evidence>
<keyword evidence="4 8" id="KW-0812">Transmembrane</keyword>
<keyword evidence="3" id="KW-1003">Cell membrane</keyword>
<feature type="transmembrane region" description="Helical" evidence="8">
    <location>
        <begin position="96"/>
        <end position="129"/>
    </location>
</feature>
<dbReference type="PANTHER" id="PTHR30354:SF22">
    <property type="entry name" value="HIGH-AFFINITY GLUCONATE TRANSPORTER"/>
    <property type="match status" value="1"/>
</dbReference>
<name>A0A1I6VLS5_9SPHI</name>
<keyword evidence="5 8" id="KW-1133">Transmembrane helix</keyword>
<accession>A0A1I6VLS5</accession>
<reference evidence="9 10" key="1">
    <citation type="submission" date="2016-10" db="EMBL/GenBank/DDBJ databases">
        <authorList>
            <person name="de Groot N.N."/>
        </authorList>
    </citation>
    <scope>NUCLEOTIDE SEQUENCE [LARGE SCALE GENOMIC DNA]</scope>
    <source>
        <strain evidence="9 10">DSM 22789</strain>
    </source>
</reference>
<dbReference type="PIRSF" id="PIRSF002746">
    <property type="entry name" value="Gluconate_transporter"/>
    <property type="match status" value="1"/>
</dbReference>
<feature type="transmembrane region" description="Helical" evidence="8">
    <location>
        <begin position="417"/>
        <end position="441"/>
    </location>
</feature>
<evidence type="ECO:0000313" key="9">
    <source>
        <dbReference type="EMBL" id="SFT14668.1"/>
    </source>
</evidence>
<dbReference type="AlphaFoldDB" id="A0A1I6VLS5"/>
<feature type="transmembrane region" description="Helical" evidence="8">
    <location>
        <begin position="340"/>
        <end position="370"/>
    </location>
</feature>
<dbReference type="RefSeq" id="WP_093367413.1">
    <property type="nucleotide sequence ID" value="NZ_FOZZ01000015.1"/>
</dbReference>
<proteinExistence type="inferred from homology"/>
<evidence type="ECO:0000256" key="7">
    <source>
        <dbReference type="ARBA" id="ARBA00049663"/>
    </source>
</evidence>
<feature type="transmembrane region" description="Helical" evidence="8">
    <location>
        <begin position="174"/>
        <end position="194"/>
    </location>
</feature>
<dbReference type="PANTHER" id="PTHR30354">
    <property type="entry name" value="GNT FAMILY GLUCONATE TRANSPORTER"/>
    <property type="match status" value="1"/>
</dbReference>
<organism evidence="9 10">
    <name type="scientific">Sphingobacterium wenxiniae</name>
    <dbReference type="NCBI Taxonomy" id="683125"/>
    <lineage>
        <taxon>Bacteria</taxon>
        <taxon>Pseudomonadati</taxon>
        <taxon>Bacteroidota</taxon>
        <taxon>Sphingobacteriia</taxon>
        <taxon>Sphingobacteriales</taxon>
        <taxon>Sphingobacteriaceae</taxon>
        <taxon>Sphingobacterium</taxon>
    </lineage>
</organism>
<dbReference type="STRING" id="683125.SAMN05660206_11535"/>
<feature type="transmembrane region" description="Helical" evidence="8">
    <location>
        <begin position="260"/>
        <end position="282"/>
    </location>
</feature>
<dbReference type="GO" id="GO:0015128">
    <property type="term" value="F:gluconate transmembrane transporter activity"/>
    <property type="evidence" value="ECO:0007669"/>
    <property type="project" value="InterPro"/>
</dbReference>
<feature type="transmembrane region" description="Helical" evidence="8">
    <location>
        <begin position="303"/>
        <end position="320"/>
    </location>
</feature>
<evidence type="ECO:0000256" key="3">
    <source>
        <dbReference type="ARBA" id="ARBA00022475"/>
    </source>
</evidence>
<evidence type="ECO:0000256" key="1">
    <source>
        <dbReference type="ARBA" id="ARBA00004651"/>
    </source>
</evidence>
<dbReference type="GO" id="GO:0005886">
    <property type="term" value="C:plasma membrane"/>
    <property type="evidence" value="ECO:0007669"/>
    <property type="project" value="UniProtKB-SubCell"/>
</dbReference>
<comment type="similarity">
    <text evidence="7">Belongs to the GntP permease family.</text>
</comment>
<feature type="transmembrane region" description="Helical" evidence="8">
    <location>
        <begin position="27"/>
        <end position="46"/>
    </location>
</feature>
<evidence type="ECO:0000256" key="2">
    <source>
        <dbReference type="ARBA" id="ARBA00022448"/>
    </source>
</evidence>
<feature type="transmembrane region" description="Helical" evidence="8">
    <location>
        <begin position="382"/>
        <end position="405"/>
    </location>
</feature>
<comment type="subcellular location">
    <subcellularLocation>
        <location evidence="1">Cell membrane</location>
        <topology evidence="1">Multi-pass membrane protein</topology>
    </subcellularLocation>
</comment>
<evidence type="ECO:0000313" key="10">
    <source>
        <dbReference type="Proteomes" id="UP000198785"/>
    </source>
</evidence>
<dbReference type="OrthoDB" id="9787129at2"/>
<dbReference type="Pfam" id="PF02447">
    <property type="entry name" value="GntP_permease"/>
    <property type="match status" value="1"/>
</dbReference>